<organism evidence="2 3">
    <name type="scientific">Arachis hypogaea</name>
    <name type="common">Peanut</name>
    <dbReference type="NCBI Taxonomy" id="3818"/>
    <lineage>
        <taxon>Eukaryota</taxon>
        <taxon>Viridiplantae</taxon>
        <taxon>Streptophyta</taxon>
        <taxon>Embryophyta</taxon>
        <taxon>Tracheophyta</taxon>
        <taxon>Spermatophyta</taxon>
        <taxon>Magnoliopsida</taxon>
        <taxon>eudicotyledons</taxon>
        <taxon>Gunneridae</taxon>
        <taxon>Pentapetalae</taxon>
        <taxon>rosids</taxon>
        <taxon>fabids</taxon>
        <taxon>Fabales</taxon>
        <taxon>Fabaceae</taxon>
        <taxon>Papilionoideae</taxon>
        <taxon>50 kb inversion clade</taxon>
        <taxon>dalbergioids sensu lato</taxon>
        <taxon>Dalbergieae</taxon>
        <taxon>Pterocarpus clade</taxon>
        <taxon>Arachis</taxon>
    </lineage>
</organism>
<evidence type="ECO:0000313" key="3">
    <source>
        <dbReference type="Proteomes" id="UP000289738"/>
    </source>
</evidence>
<dbReference type="InterPro" id="IPR036065">
    <property type="entry name" value="BolA-like_sf"/>
</dbReference>
<dbReference type="SUPFAM" id="SSF82657">
    <property type="entry name" value="BolA-like"/>
    <property type="match status" value="1"/>
</dbReference>
<dbReference type="InterPro" id="IPR045115">
    <property type="entry name" value="BOL2"/>
</dbReference>
<dbReference type="InterPro" id="IPR002634">
    <property type="entry name" value="BolA"/>
</dbReference>
<dbReference type="GO" id="GO:0051537">
    <property type="term" value="F:2 iron, 2 sulfur cluster binding"/>
    <property type="evidence" value="ECO:0007669"/>
    <property type="project" value="InterPro"/>
</dbReference>
<keyword evidence="3" id="KW-1185">Reference proteome</keyword>
<proteinExistence type="inferred from homology"/>
<dbReference type="EMBL" id="SDMP01000004">
    <property type="protein sequence ID" value="RYR61785.1"/>
    <property type="molecule type" value="Genomic_DNA"/>
</dbReference>
<dbReference type="PANTHER" id="PTHR12735">
    <property type="entry name" value="BOLA-LIKE PROTEIN-RELATED"/>
    <property type="match status" value="1"/>
</dbReference>
<sequence length="229" mass="26391">MEKAFCIGTTWAFRARSFCQRQLAKNSSDISKDALDQVADSLNKVQKMGHFEDYLHFAALKIQKRYRGWKEGKDFLRICNRIVKVQVLVHHRMYFTSSKVMLVFIWYFLDLPCRVNSYCLCPWCPCRVNARVSLNLKCKKLQVESCLKSNLNLTHLEVVDTSGGCGASFVVKIVSEEFEGKRLLERHRMVNAALEEETKEIHALSVKKAVTPEQWKQLQQDSNQANPAA</sequence>
<evidence type="ECO:0000256" key="1">
    <source>
        <dbReference type="RuleBase" id="RU003860"/>
    </source>
</evidence>
<dbReference type="GO" id="GO:0005829">
    <property type="term" value="C:cytosol"/>
    <property type="evidence" value="ECO:0007669"/>
    <property type="project" value="TreeGrafter"/>
</dbReference>
<dbReference type="AlphaFoldDB" id="A0A445DF29"/>
<dbReference type="Gene3D" id="3.30.300.90">
    <property type="entry name" value="BolA-like"/>
    <property type="match status" value="1"/>
</dbReference>
<reference evidence="2 3" key="1">
    <citation type="submission" date="2019-01" db="EMBL/GenBank/DDBJ databases">
        <title>Sequencing of cultivated peanut Arachis hypogaea provides insights into genome evolution and oil improvement.</title>
        <authorList>
            <person name="Chen X."/>
        </authorList>
    </citation>
    <scope>NUCLEOTIDE SEQUENCE [LARGE SCALE GENOMIC DNA]</scope>
    <source>
        <strain evidence="3">cv. Fuhuasheng</strain>
        <tissue evidence="2">Leaves</tissue>
    </source>
</reference>
<accession>A0A445DF29</accession>
<dbReference type="GO" id="GO:0005634">
    <property type="term" value="C:nucleus"/>
    <property type="evidence" value="ECO:0007669"/>
    <property type="project" value="TreeGrafter"/>
</dbReference>
<dbReference type="PANTHER" id="PTHR12735:SF27">
    <property type="entry name" value="BOLA-LIKE PROTEIN 2"/>
    <property type="match status" value="1"/>
</dbReference>
<gene>
    <name evidence="2" type="ORF">Ahy_A04g018994</name>
</gene>
<dbReference type="Proteomes" id="UP000289738">
    <property type="component" value="Chromosome A04"/>
</dbReference>
<comment type="caution">
    <text evidence="2">The sequence shown here is derived from an EMBL/GenBank/DDBJ whole genome shotgun (WGS) entry which is preliminary data.</text>
</comment>
<dbReference type="GO" id="GO:0006879">
    <property type="term" value="P:intracellular iron ion homeostasis"/>
    <property type="evidence" value="ECO:0007669"/>
    <property type="project" value="InterPro"/>
</dbReference>
<dbReference type="Pfam" id="PF01722">
    <property type="entry name" value="BolA"/>
    <property type="match status" value="1"/>
</dbReference>
<dbReference type="Gene3D" id="1.20.5.190">
    <property type="match status" value="1"/>
</dbReference>
<evidence type="ECO:0008006" key="4">
    <source>
        <dbReference type="Google" id="ProtNLM"/>
    </source>
</evidence>
<comment type="similarity">
    <text evidence="1">Belongs to the BolA/IbaG family.</text>
</comment>
<evidence type="ECO:0000313" key="2">
    <source>
        <dbReference type="EMBL" id="RYR61785.1"/>
    </source>
</evidence>
<name>A0A445DF29_ARAHY</name>
<protein>
    <recommendedName>
        <fullName evidence="4">BolA-like protein</fullName>
    </recommendedName>
</protein>
<dbReference type="STRING" id="3818.A0A445DF29"/>
<dbReference type="GO" id="GO:0051604">
    <property type="term" value="P:protein maturation"/>
    <property type="evidence" value="ECO:0007669"/>
    <property type="project" value="InterPro"/>
</dbReference>